<dbReference type="RefSeq" id="WP_192785070.1">
    <property type="nucleotide sequence ID" value="NZ_JADBEK010000001.1"/>
</dbReference>
<reference evidence="2 3" key="1">
    <citation type="submission" date="2020-10" db="EMBL/GenBank/DDBJ databases">
        <title>Sequencing the genomes of 1000 actinobacteria strains.</title>
        <authorList>
            <person name="Klenk H.-P."/>
        </authorList>
    </citation>
    <scope>NUCLEOTIDE SEQUENCE [LARGE SCALE GENOMIC DNA]</scope>
    <source>
        <strain evidence="2 3">DSM 43173</strain>
    </source>
</reference>
<comment type="caution">
    <text evidence="2">The sequence shown here is derived from an EMBL/GenBank/DDBJ whole genome shotgun (WGS) entry which is preliminary data.</text>
</comment>
<name>A0ABR9LTT2_9ACTN</name>
<keyword evidence="1" id="KW-0472">Membrane</keyword>
<accession>A0ABR9LTT2</accession>
<keyword evidence="1" id="KW-1133">Transmembrane helix</keyword>
<keyword evidence="1" id="KW-0812">Transmembrane</keyword>
<dbReference type="Proteomes" id="UP000633509">
    <property type="component" value="Unassembled WGS sequence"/>
</dbReference>
<evidence type="ECO:0000256" key="1">
    <source>
        <dbReference type="SAM" id="Phobius"/>
    </source>
</evidence>
<feature type="transmembrane region" description="Helical" evidence="1">
    <location>
        <begin position="100"/>
        <end position="120"/>
    </location>
</feature>
<protein>
    <submittedName>
        <fullName evidence="2">Uncharacterized protein</fullName>
    </submittedName>
</protein>
<organism evidence="2 3">
    <name type="scientific">Nonomuraea angiospora</name>
    <dbReference type="NCBI Taxonomy" id="46172"/>
    <lineage>
        <taxon>Bacteria</taxon>
        <taxon>Bacillati</taxon>
        <taxon>Actinomycetota</taxon>
        <taxon>Actinomycetes</taxon>
        <taxon>Streptosporangiales</taxon>
        <taxon>Streptosporangiaceae</taxon>
        <taxon>Nonomuraea</taxon>
    </lineage>
</organism>
<dbReference type="EMBL" id="JADBEK010000001">
    <property type="protein sequence ID" value="MBE1584073.1"/>
    <property type="molecule type" value="Genomic_DNA"/>
</dbReference>
<sequence length="159" mass="16341">MMTVGLLLMATVLLPSTKGLLSPEARGYARMASWAALSWAGTTALTMLFTLSDLLAVPATGLSGTVIVSFVTTVPQGTMLPLVLILAGCVAGYARGVVSAHGAAGLLAVALLTLLPPVLTGHSASCSPPRTGCPSWPRRPPWSSWEGSAGFTATTHWQP</sequence>
<gene>
    <name evidence="2" type="ORF">H4W80_002331</name>
</gene>
<keyword evidence="3" id="KW-1185">Reference proteome</keyword>
<evidence type="ECO:0000313" key="2">
    <source>
        <dbReference type="EMBL" id="MBE1584073.1"/>
    </source>
</evidence>
<evidence type="ECO:0000313" key="3">
    <source>
        <dbReference type="Proteomes" id="UP000633509"/>
    </source>
</evidence>
<feature type="transmembrane region" description="Helical" evidence="1">
    <location>
        <begin position="67"/>
        <end position="94"/>
    </location>
</feature>
<proteinExistence type="predicted"/>
<feature type="transmembrane region" description="Helical" evidence="1">
    <location>
        <begin position="35"/>
        <end position="55"/>
    </location>
</feature>